<dbReference type="Pfam" id="PF00391">
    <property type="entry name" value="PEP-utilizers"/>
    <property type="match status" value="1"/>
</dbReference>
<dbReference type="GO" id="GO:0016301">
    <property type="term" value="F:kinase activity"/>
    <property type="evidence" value="ECO:0007669"/>
    <property type="project" value="UniProtKB-KW"/>
</dbReference>
<accession>A0A0C2G747</accession>
<feature type="domain" description="Pyruvate phosphate dikinase AMP/ATP-binding" evidence="3">
    <location>
        <begin position="52"/>
        <end position="187"/>
    </location>
</feature>
<dbReference type="AlphaFoldDB" id="A0A0C2G747"/>
<keyword evidence="4" id="KW-0808">Transferase</keyword>
<feature type="domain" description="Pyruvate phosphate dikinase AMP/ATP-binding" evidence="3">
    <location>
        <begin position="195"/>
        <end position="243"/>
    </location>
</feature>
<keyword evidence="5" id="KW-1185">Reference proteome</keyword>
<keyword evidence="4" id="KW-0418">Kinase</keyword>
<dbReference type="SUPFAM" id="SSF52009">
    <property type="entry name" value="Phosphohistidine domain"/>
    <property type="match status" value="1"/>
</dbReference>
<dbReference type="InterPro" id="IPR013815">
    <property type="entry name" value="ATP_grasp_subdomain_1"/>
</dbReference>
<dbReference type="Pfam" id="PF01326">
    <property type="entry name" value="PPDK_N"/>
    <property type="match status" value="2"/>
</dbReference>
<dbReference type="Gene3D" id="3.30.470.20">
    <property type="entry name" value="ATP-grasp fold, B domain"/>
    <property type="match status" value="2"/>
</dbReference>
<feature type="domain" description="PEP-utilising enzyme mobile" evidence="2">
    <location>
        <begin position="736"/>
        <end position="807"/>
    </location>
</feature>
<dbReference type="EMBL" id="JROO01000016">
    <property type="protein sequence ID" value="KIH99128.1"/>
    <property type="molecule type" value="Genomic_DNA"/>
</dbReference>
<evidence type="ECO:0000256" key="1">
    <source>
        <dbReference type="SAM" id="MobiDB-lite"/>
    </source>
</evidence>
<name>A0A0C2G747_9ACTN</name>
<dbReference type="SUPFAM" id="SSF56059">
    <property type="entry name" value="Glutathione synthetase ATP-binding domain-like"/>
    <property type="match status" value="1"/>
</dbReference>
<comment type="caution">
    <text evidence="4">The sequence shown here is derived from an EMBL/GenBank/DDBJ whole genome shotgun (WGS) entry which is preliminary data.</text>
</comment>
<evidence type="ECO:0000313" key="5">
    <source>
        <dbReference type="Proteomes" id="UP000031675"/>
    </source>
</evidence>
<evidence type="ECO:0000259" key="2">
    <source>
        <dbReference type="Pfam" id="PF00391"/>
    </source>
</evidence>
<organism evidence="4 5">
    <name type="scientific">Streptomonospora alba</name>
    <dbReference type="NCBI Taxonomy" id="183763"/>
    <lineage>
        <taxon>Bacteria</taxon>
        <taxon>Bacillati</taxon>
        <taxon>Actinomycetota</taxon>
        <taxon>Actinomycetes</taxon>
        <taxon>Streptosporangiales</taxon>
        <taxon>Nocardiopsidaceae</taxon>
        <taxon>Streptomonospora</taxon>
    </lineage>
</organism>
<dbReference type="InterPro" id="IPR036637">
    <property type="entry name" value="Phosphohistidine_dom_sf"/>
</dbReference>
<dbReference type="InterPro" id="IPR002192">
    <property type="entry name" value="PPDK_AMP/ATP-bd"/>
</dbReference>
<feature type="region of interest" description="Disordered" evidence="1">
    <location>
        <begin position="704"/>
        <end position="723"/>
    </location>
</feature>
<dbReference type="OrthoDB" id="9765468at2"/>
<dbReference type="STRING" id="183763.LP52_09660"/>
<dbReference type="InterPro" id="IPR008279">
    <property type="entry name" value="PEP-util_enz_mobile_dom"/>
</dbReference>
<gene>
    <name evidence="4" type="ORF">LP52_09660</name>
</gene>
<dbReference type="Gene3D" id="3.30.1490.20">
    <property type="entry name" value="ATP-grasp fold, A domain"/>
    <property type="match status" value="2"/>
</dbReference>
<dbReference type="InterPro" id="IPR051549">
    <property type="entry name" value="PEP_Utilizing_Enz"/>
</dbReference>
<dbReference type="PANTHER" id="PTHR43615:SF1">
    <property type="entry name" value="PPDK_N DOMAIN-CONTAINING PROTEIN"/>
    <property type="match status" value="1"/>
</dbReference>
<proteinExistence type="predicted"/>
<keyword evidence="4" id="KW-0670">Pyruvate</keyword>
<evidence type="ECO:0000313" key="4">
    <source>
        <dbReference type="EMBL" id="KIH99128.1"/>
    </source>
</evidence>
<dbReference type="Proteomes" id="UP000031675">
    <property type="component" value="Unassembled WGS sequence"/>
</dbReference>
<protein>
    <submittedName>
        <fullName evidence="4">Pyruvate water dikinase</fullName>
    </submittedName>
</protein>
<evidence type="ECO:0000259" key="3">
    <source>
        <dbReference type="Pfam" id="PF01326"/>
    </source>
</evidence>
<sequence>MDVVTLDAVAAGMEGAVGGKAAGLGAMIARGERVPPGFCLTTDSFTAGEIPEDALLAAYRDLGGGPVAVRSSATSEDLPEASFAGQQETYLDVEGERELVQAVRRCWESLETDRARAYREANLPPGAEARMAVVVQRMVDAASAGVLFTADPTTGSRSRTVVDAARGLGTAVVDGSTIPDHYVLDADGVAEAPDDGCLSAAQVEELRAAGERLQRAFGAPQDVEWAYDGDGVLWLLQSRPITALFPLPSAPRRPEPRLYLEVGNIQGMVRPFTPIGMSLLEQALDRMFAVARLDDSVRDVFDMAPIGGRLFSDVTGLMRNRWTGPNLAESMEVYGPRVQAAVRRMLEDPRFSADRGSAPLPAAALLRLALRYGPPTVLASADVLARPEAARARAAEGVAQLRRHRGPGPSADASQRLRYIGEDGFARIYGPEIFKAAMPTMVGVVLPQILPALLKGIATAEEATAVLAGAPHNVTTEMDLELWRLAEGAAEHRDLLTGTDPAELAARYHAGTLPDIGLEGFLDRYGHRAGGEIDIGLPRWSEDPAPLFATIANYLRLDDPDQAPPRRFARAAARAEAAVTDLSRRAVGARPVRGRVAAFLMRRTRELAGMRELTKFAWLIPYAEMRRQLLLAGAELAERGLLEAAEDIVFLGLDEARAAADRGVDQRDLVAERKAVHTRELRRRHVPAALLSDGTDVEALAPPLPASEGTLTGSPAATGKATGRARVVVDPAGARIEPGEILVAPTTDPGWTPLFMTAGGLVTETGSVVAHGPTVAREYGIPAVICLPRATETISTGDLITIDGGTGRVVFEPEG</sequence>
<dbReference type="PANTHER" id="PTHR43615">
    <property type="entry name" value="PHOSPHOENOLPYRUVATE SYNTHASE-RELATED"/>
    <property type="match status" value="1"/>
</dbReference>
<dbReference type="GO" id="GO:0005524">
    <property type="term" value="F:ATP binding"/>
    <property type="evidence" value="ECO:0007669"/>
    <property type="project" value="InterPro"/>
</dbReference>
<reference evidence="5" key="1">
    <citation type="journal article" date="2015" name="Chem. Biol.">
        <title>Structure, bioactivity, and resistance mechanism of streptomonomicin, an unusual lasso Peptide from an understudied halophilic actinomycete.</title>
        <authorList>
            <person name="Metelev M."/>
            <person name="Tietz J.I."/>
            <person name="Melby J.O."/>
            <person name="Blair P.M."/>
            <person name="Zhu L."/>
            <person name="Livnat I."/>
            <person name="Severinov K."/>
            <person name="Mitchell D.A."/>
        </authorList>
    </citation>
    <scope>NUCLEOTIDE SEQUENCE [LARGE SCALE GENOMIC DNA]</scope>
    <source>
        <strain evidence="5">YIM 90003</strain>
    </source>
</reference>
<dbReference type="RefSeq" id="WP_040272621.1">
    <property type="nucleotide sequence ID" value="NZ_JROO01000016.1"/>
</dbReference>
<dbReference type="Gene3D" id="3.50.30.10">
    <property type="entry name" value="Phosphohistidine domain"/>
    <property type="match status" value="1"/>
</dbReference>